<dbReference type="AlphaFoldDB" id="A0A5E8HHF3"/>
<evidence type="ECO:0000313" key="2">
    <source>
        <dbReference type="Proteomes" id="UP000013996"/>
    </source>
</evidence>
<reference evidence="1 2" key="1">
    <citation type="submission" date="2013-04" db="EMBL/GenBank/DDBJ databases">
        <authorList>
            <person name="Harkins D.M."/>
            <person name="Durkin A.S."/>
            <person name="Brinkac L.M."/>
            <person name="Haft D.H."/>
            <person name="Selengut J.D."/>
            <person name="Sanka R."/>
            <person name="DePew J."/>
            <person name="Purushe J."/>
            <person name="Hartskeerl R.A."/>
            <person name="Ahmed A."/>
            <person name="van der Linden H."/>
            <person name="Goris M.G.A."/>
            <person name="Vinetz J.M."/>
            <person name="Sutton G.G."/>
            <person name="Nierman W.C."/>
            <person name="Fouts D.E."/>
        </authorList>
    </citation>
    <scope>NUCLEOTIDE SEQUENCE [LARGE SCALE GENOMIC DNA]</scope>
    <source>
        <strain evidence="1 2">Sao Paulo</strain>
    </source>
</reference>
<evidence type="ECO:0000313" key="1">
    <source>
        <dbReference type="EMBL" id="EOQ90754.1"/>
    </source>
</evidence>
<name>A0A5E8HHF3_9LEPT</name>
<sequence length="165" mass="20145">MMQILGAEKFIDTNLEYLNENLNYPLVKLNKQRGNTKYRFDKVNERIQLSVTFDTAEVWYIFDKNKKDWLFDLSHSVSKDSNGDLFCEECKSPKFKNESEFYLYYLQKDLLRIQKSYFQNDSYLFYYRNRNREIYFSEFIKKDKLLIELKKKNLEKIISIEKVVI</sequence>
<comment type="caution">
    <text evidence="1">The sequence shown here is derived from an EMBL/GenBank/DDBJ whole genome shotgun (WGS) entry which is preliminary data.</text>
</comment>
<dbReference type="Proteomes" id="UP000013996">
    <property type="component" value="Unassembled WGS sequence"/>
</dbReference>
<proteinExistence type="predicted"/>
<protein>
    <submittedName>
        <fullName evidence="1">Uncharacterized protein</fullName>
    </submittedName>
</protein>
<organism evidence="1 2">
    <name type="scientific">Leptospira yanagawae serovar Saopaulo str. Sao Paulo = ATCC 700523</name>
    <dbReference type="NCBI Taxonomy" id="1249483"/>
    <lineage>
        <taxon>Bacteria</taxon>
        <taxon>Pseudomonadati</taxon>
        <taxon>Spirochaetota</taxon>
        <taxon>Spirochaetia</taxon>
        <taxon>Leptospirales</taxon>
        <taxon>Leptospiraceae</taxon>
        <taxon>Leptospira</taxon>
    </lineage>
</organism>
<accession>A0A5E8HHF3</accession>
<dbReference type="RefSeq" id="WP_015675687.1">
    <property type="nucleotide sequence ID" value="NZ_AOGX02000005.1"/>
</dbReference>
<dbReference type="EMBL" id="AOGX02000005">
    <property type="protein sequence ID" value="EOQ90754.1"/>
    <property type="molecule type" value="Genomic_DNA"/>
</dbReference>
<gene>
    <name evidence="1" type="ORF">LEP1GSC202_0440</name>
</gene>